<keyword evidence="1" id="KW-0863">Zinc-finger</keyword>
<keyword evidence="1" id="KW-0862">Zinc</keyword>
<feature type="binding site" evidence="1">
    <location>
        <position position="6"/>
    </location>
    <ligand>
        <name>Zn(2+)</name>
        <dbReference type="ChEBI" id="CHEBI:29105"/>
    </ligand>
</feature>
<dbReference type="GO" id="GO:0008270">
    <property type="term" value="F:zinc ion binding"/>
    <property type="evidence" value="ECO:0007669"/>
    <property type="project" value="UniProtKB-UniRule"/>
</dbReference>
<gene>
    <name evidence="3" type="ORF">NQ315_007297</name>
</gene>
<reference evidence="3 4" key="1">
    <citation type="journal article" date="2023" name="Insect Mol. Biol.">
        <title>Genome sequencing provides insights into the evolution of gene families encoding plant cell wall-degrading enzymes in longhorned beetles.</title>
        <authorList>
            <person name="Shin N.R."/>
            <person name="Okamura Y."/>
            <person name="Kirsch R."/>
            <person name="Pauchet Y."/>
        </authorList>
    </citation>
    <scope>NUCLEOTIDE SEQUENCE [LARGE SCALE GENOMIC DNA]</scope>
    <source>
        <strain evidence="3">EAD_L_NR</strain>
    </source>
</reference>
<dbReference type="InterPro" id="IPR012934">
    <property type="entry name" value="Znf_AD"/>
</dbReference>
<organism evidence="3 4">
    <name type="scientific">Exocentrus adspersus</name>
    <dbReference type="NCBI Taxonomy" id="1586481"/>
    <lineage>
        <taxon>Eukaryota</taxon>
        <taxon>Metazoa</taxon>
        <taxon>Ecdysozoa</taxon>
        <taxon>Arthropoda</taxon>
        <taxon>Hexapoda</taxon>
        <taxon>Insecta</taxon>
        <taxon>Pterygota</taxon>
        <taxon>Neoptera</taxon>
        <taxon>Endopterygota</taxon>
        <taxon>Coleoptera</taxon>
        <taxon>Polyphaga</taxon>
        <taxon>Cucujiformia</taxon>
        <taxon>Chrysomeloidea</taxon>
        <taxon>Cerambycidae</taxon>
        <taxon>Lamiinae</taxon>
        <taxon>Acanthocinini</taxon>
        <taxon>Exocentrus</taxon>
    </lineage>
</organism>
<dbReference type="GO" id="GO:0005634">
    <property type="term" value="C:nucleus"/>
    <property type="evidence" value="ECO:0007669"/>
    <property type="project" value="InterPro"/>
</dbReference>
<sequence length="526" mass="60239">MLDVKCRLCSSNSALISLFNGKCRRNRDYIRKLVEVTTGIKFQKEDTFNCICYPCTVQVYNFYIFKTRSVENEAILESHIDKLKKSKPNKFEILGLDDIVLPKVEELQGVLVPWLEDKRKYCETIDTNQDGVANQNSISNGNCNTNNRDTRIDTLQTSDFSVQCCLSKITSHKGVQSKPDISHKAIQSDAKNMSHKCLQSDLLNHTINKYTQCIIPQTETCTQTNCIITKCSKTQCYLLPNNVREKPNLRNRDSSTQISSISLEKSTQYNICGENCTRTDCKCHLLLDIKQELVPLSPLLLSPLQGLDVGVIPNKSKTHVSPIPPCISPMSSNLLTVRNRSHSVIICQICDQAFYSKPSYKLHRKSHMVCNFCKKKFISVKRTKWHLQYDCEVKKLLNVEPVVRLMRLERLKNVREKYPQCFKDPSDIEIKSRTSVRMRSRSTSSLDSFYSSYKCWGPCKNAISLLQRLKLGVDKSVQVNFFYDSPAKSCLTNTPKSESGSERKFGNREDITLPAKKRKLFHSFKE</sequence>
<proteinExistence type="predicted"/>
<keyword evidence="1" id="KW-0479">Metal-binding</keyword>
<feature type="binding site" evidence="1">
    <location>
        <position position="52"/>
    </location>
    <ligand>
        <name>Zn(2+)</name>
        <dbReference type="ChEBI" id="CHEBI:29105"/>
    </ligand>
</feature>
<dbReference type="InterPro" id="IPR013087">
    <property type="entry name" value="Znf_C2H2_type"/>
</dbReference>
<feature type="domain" description="ZAD" evidence="2">
    <location>
        <begin position="4"/>
        <end position="79"/>
    </location>
</feature>
<feature type="binding site" evidence="1">
    <location>
        <position position="9"/>
    </location>
    <ligand>
        <name>Zn(2+)</name>
        <dbReference type="ChEBI" id="CHEBI:29105"/>
    </ligand>
</feature>
<keyword evidence="4" id="KW-1185">Reference proteome</keyword>
<accession>A0AAV8WEK3</accession>
<evidence type="ECO:0000259" key="2">
    <source>
        <dbReference type="PROSITE" id="PS51915"/>
    </source>
</evidence>
<protein>
    <recommendedName>
        <fullName evidence="2">ZAD domain-containing protein</fullName>
    </recommendedName>
</protein>
<dbReference type="SMART" id="SM00868">
    <property type="entry name" value="zf-AD"/>
    <property type="match status" value="1"/>
</dbReference>
<feature type="binding site" evidence="1">
    <location>
        <position position="55"/>
    </location>
    <ligand>
        <name>Zn(2+)</name>
        <dbReference type="ChEBI" id="CHEBI:29105"/>
    </ligand>
</feature>
<name>A0AAV8WEK3_9CUCU</name>
<dbReference type="PROSITE" id="PS51915">
    <property type="entry name" value="ZAD"/>
    <property type="match status" value="1"/>
</dbReference>
<evidence type="ECO:0000313" key="4">
    <source>
        <dbReference type="Proteomes" id="UP001159042"/>
    </source>
</evidence>
<dbReference type="Proteomes" id="UP001159042">
    <property type="component" value="Unassembled WGS sequence"/>
</dbReference>
<dbReference type="Pfam" id="PF07776">
    <property type="entry name" value="zf-AD"/>
    <property type="match status" value="1"/>
</dbReference>
<evidence type="ECO:0000256" key="1">
    <source>
        <dbReference type="PROSITE-ProRule" id="PRU01263"/>
    </source>
</evidence>
<comment type="caution">
    <text evidence="3">The sequence shown here is derived from an EMBL/GenBank/DDBJ whole genome shotgun (WGS) entry which is preliminary data.</text>
</comment>
<evidence type="ECO:0000313" key="3">
    <source>
        <dbReference type="EMBL" id="KAJ8924500.1"/>
    </source>
</evidence>
<dbReference type="EMBL" id="JANEYG010000003">
    <property type="protein sequence ID" value="KAJ8924500.1"/>
    <property type="molecule type" value="Genomic_DNA"/>
</dbReference>
<dbReference type="AlphaFoldDB" id="A0AAV8WEK3"/>
<dbReference type="PROSITE" id="PS00028">
    <property type="entry name" value="ZINC_FINGER_C2H2_1"/>
    <property type="match status" value="1"/>
</dbReference>